<reference evidence="1 2" key="1">
    <citation type="journal article" date="2016" name="PLoS ONE">
        <title>The Identification of Novel Diagnostic Marker Genes for the Detection of Beer Spoiling Pediococcus damnosus Strains Using the BlAst Diagnostic Gene findEr.</title>
        <authorList>
            <person name="Behr J."/>
            <person name="Geissler A.J."/>
            <person name="Schmid J."/>
            <person name="Zehe A."/>
            <person name="Vogel R.F."/>
        </authorList>
    </citation>
    <scope>NUCLEOTIDE SEQUENCE [LARGE SCALE GENOMIC DNA]</scope>
    <source>
        <strain evidence="1 2">TMW 2.1533</strain>
    </source>
</reference>
<dbReference type="Proteomes" id="UP000076405">
    <property type="component" value="Chromosome"/>
</dbReference>
<protein>
    <submittedName>
        <fullName evidence="1">Quinolone resistance protein</fullName>
    </submittedName>
</protein>
<dbReference type="SUPFAM" id="SSF141571">
    <property type="entry name" value="Pentapeptide repeat-like"/>
    <property type="match status" value="1"/>
</dbReference>
<dbReference type="EMBL" id="CP012275">
    <property type="protein sequence ID" value="AMV63092.1"/>
    <property type="molecule type" value="Genomic_DNA"/>
</dbReference>
<gene>
    <name evidence="1" type="ORF">ADU70_1612</name>
</gene>
<dbReference type="InterPro" id="IPR052949">
    <property type="entry name" value="PA_immunity-related"/>
</dbReference>
<dbReference type="InterPro" id="IPR001646">
    <property type="entry name" value="5peptide_repeat"/>
</dbReference>
<proteinExistence type="predicted"/>
<dbReference type="PANTHER" id="PTHR42999:SF1">
    <property type="entry name" value="PENTAPEPTIDE REPEAT-CONTAINING PROTEIN"/>
    <property type="match status" value="1"/>
</dbReference>
<evidence type="ECO:0000313" key="2">
    <source>
        <dbReference type="Proteomes" id="UP000076405"/>
    </source>
</evidence>
<dbReference type="Pfam" id="PF13599">
    <property type="entry name" value="Pentapeptide_4"/>
    <property type="match status" value="1"/>
</dbReference>
<dbReference type="GeneID" id="57276416"/>
<dbReference type="PANTHER" id="PTHR42999">
    <property type="entry name" value="ANTIBIOTIC RESISTANCE PROTEIN MCBG"/>
    <property type="match status" value="1"/>
</dbReference>
<dbReference type="RefSeq" id="WP_046872392.1">
    <property type="nucleotide sequence ID" value="NZ_BAAAXI010000186.1"/>
</dbReference>
<dbReference type="Gene3D" id="2.160.20.80">
    <property type="entry name" value="E3 ubiquitin-protein ligase SopA"/>
    <property type="match status" value="1"/>
</dbReference>
<name>A0AAC9B2L5_9LACO</name>
<dbReference type="AlphaFoldDB" id="A0AAC9B2L5"/>
<organism evidence="1 2">
    <name type="scientific">Pediococcus damnosus</name>
    <dbReference type="NCBI Taxonomy" id="51663"/>
    <lineage>
        <taxon>Bacteria</taxon>
        <taxon>Bacillati</taxon>
        <taxon>Bacillota</taxon>
        <taxon>Bacilli</taxon>
        <taxon>Lactobacillales</taxon>
        <taxon>Lactobacillaceae</taxon>
        <taxon>Pediococcus</taxon>
    </lineage>
</organism>
<evidence type="ECO:0000313" key="1">
    <source>
        <dbReference type="EMBL" id="AMV63092.1"/>
    </source>
</evidence>
<accession>A0AAC9B2L5</accession>
<sequence length="195" mass="22347">MIKDKKLQVAEIVSGERYENCTFLATPEKFKVSDVSFNDCTFEQTDLSSGEWLDCTFERMNFANYHFEKSLFYRDHFNTCNLLGTDFSDNNWKDSSFDDCRVDYANFSESKFTKCTAQASSFKETYFRYVEFKSGFVTKDCDFDAASFIGSKLKKVDLSKSEFEVLEVLPEDLDGLIINQFQASALVGVLGVVVK</sequence>